<dbReference type="EMBL" id="JAYFUL010000008">
    <property type="protein sequence ID" value="MEA5257621.1"/>
    <property type="molecule type" value="Genomic_DNA"/>
</dbReference>
<dbReference type="RefSeq" id="WP_323248117.1">
    <property type="nucleotide sequence ID" value="NZ_JAYFUL010000008.1"/>
</dbReference>
<dbReference type="Proteomes" id="UP001304671">
    <property type="component" value="Unassembled WGS sequence"/>
</dbReference>
<keyword evidence="3" id="KW-1185">Reference proteome</keyword>
<feature type="transmembrane region" description="Helical" evidence="1">
    <location>
        <begin position="125"/>
        <end position="143"/>
    </location>
</feature>
<protein>
    <submittedName>
        <fullName evidence="2">Uncharacterized protein</fullName>
    </submittedName>
</protein>
<organism evidence="2 3">
    <name type="scientific">Arcicella aquatica</name>
    <dbReference type="NCBI Taxonomy" id="217141"/>
    <lineage>
        <taxon>Bacteria</taxon>
        <taxon>Pseudomonadati</taxon>
        <taxon>Bacteroidota</taxon>
        <taxon>Cytophagia</taxon>
        <taxon>Cytophagales</taxon>
        <taxon>Flectobacillaceae</taxon>
        <taxon>Arcicella</taxon>
    </lineage>
</organism>
<feature type="transmembrane region" description="Helical" evidence="1">
    <location>
        <begin position="67"/>
        <end position="86"/>
    </location>
</feature>
<keyword evidence="1" id="KW-1133">Transmembrane helix</keyword>
<proteinExistence type="predicted"/>
<reference evidence="2 3" key="1">
    <citation type="submission" date="2023-12" db="EMBL/GenBank/DDBJ databases">
        <title>Novel species of the genus Arcicella isolated from rivers.</title>
        <authorList>
            <person name="Lu H."/>
        </authorList>
    </citation>
    <scope>NUCLEOTIDE SEQUENCE [LARGE SCALE GENOMIC DNA]</scope>
    <source>
        <strain evidence="2 3">LMG 21963</strain>
    </source>
</reference>
<feature type="transmembrane region" description="Helical" evidence="1">
    <location>
        <begin position="37"/>
        <end position="55"/>
    </location>
</feature>
<comment type="caution">
    <text evidence="2">The sequence shown here is derived from an EMBL/GenBank/DDBJ whole genome shotgun (WGS) entry which is preliminary data.</text>
</comment>
<sequence length="162" mass="19350">MKFFLQISNKTVVFLLFFTVWTDMILPKQFKNSGLAFWIWTMFLLSWFYFAFKHLSSISDKNIKIKLSYNFALIWLVITSSLRRGIGFNLVLFGYFNLICYIYLAVILTIYLLRLEQNKKVNIKSIMTFLMVFILPIGAWWIHKRIQKVVLDHYNLQAVLNL</sequence>
<name>A0ABU5QKN6_9BACT</name>
<feature type="transmembrane region" description="Helical" evidence="1">
    <location>
        <begin position="92"/>
        <end position="113"/>
    </location>
</feature>
<keyword evidence="1" id="KW-0472">Membrane</keyword>
<gene>
    <name evidence="2" type="ORF">VB264_07490</name>
</gene>
<keyword evidence="1" id="KW-0812">Transmembrane</keyword>
<evidence type="ECO:0000313" key="3">
    <source>
        <dbReference type="Proteomes" id="UP001304671"/>
    </source>
</evidence>
<evidence type="ECO:0000256" key="1">
    <source>
        <dbReference type="SAM" id="Phobius"/>
    </source>
</evidence>
<evidence type="ECO:0000313" key="2">
    <source>
        <dbReference type="EMBL" id="MEA5257621.1"/>
    </source>
</evidence>
<accession>A0ABU5QKN6</accession>